<keyword evidence="2" id="KW-1185">Reference proteome</keyword>
<sequence>MVFLQKRRILSLKMITLPRVLPRKTKKLAMRRTVFLRKLMMLLLRLMPMTKKRKTLTPRRRNCLLKHMMLPLKVIPLMRR</sequence>
<dbReference type="AlphaFoldDB" id="A0A3P7M9V8"/>
<gene>
    <name evidence="1" type="ORF">DILT_LOCUS10582</name>
</gene>
<dbReference type="Proteomes" id="UP000281553">
    <property type="component" value="Unassembled WGS sequence"/>
</dbReference>
<protein>
    <submittedName>
        <fullName evidence="1">Uncharacterized protein</fullName>
    </submittedName>
</protein>
<name>A0A3P7M9V8_DIBLA</name>
<evidence type="ECO:0000313" key="2">
    <source>
        <dbReference type="Proteomes" id="UP000281553"/>
    </source>
</evidence>
<organism evidence="1 2">
    <name type="scientific">Dibothriocephalus latus</name>
    <name type="common">Fish tapeworm</name>
    <name type="synonym">Diphyllobothrium latum</name>
    <dbReference type="NCBI Taxonomy" id="60516"/>
    <lineage>
        <taxon>Eukaryota</taxon>
        <taxon>Metazoa</taxon>
        <taxon>Spiralia</taxon>
        <taxon>Lophotrochozoa</taxon>
        <taxon>Platyhelminthes</taxon>
        <taxon>Cestoda</taxon>
        <taxon>Eucestoda</taxon>
        <taxon>Diphyllobothriidea</taxon>
        <taxon>Diphyllobothriidae</taxon>
        <taxon>Dibothriocephalus</taxon>
    </lineage>
</organism>
<accession>A0A3P7M9V8</accession>
<reference evidence="1 2" key="1">
    <citation type="submission" date="2018-11" db="EMBL/GenBank/DDBJ databases">
        <authorList>
            <consortium name="Pathogen Informatics"/>
        </authorList>
    </citation>
    <scope>NUCLEOTIDE SEQUENCE [LARGE SCALE GENOMIC DNA]</scope>
</reference>
<dbReference type="EMBL" id="UYRU01060267">
    <property type="protein sequence ID" value="VDN14751.1"/>
    <property type="molecule type" value="Genomic_DNA"/>
</dbReference>
<proteinExistence type="predicted"/>
<evidence type="ECO:0000313" key="1">
    <source>
        <dbReference type="EMBL" id="VDN14751.1"/>
    </source>
</evidence>